<sequence>MVARTRSGRAKGEDGNAGAAFRMRDDDGRGLVLVAATLTPLPLLVVPMFKRGLDSSRSSLEGPRALAVLV</sequence>
<dbReference type="EMBL" id="OZ034816">
    <property type="protein sequence ID" value="CAL1379262.1"/>
    <property type="molecule type" value="Genomic_DNA"/>
</dbReference>
<name>A0AAV2E0F3_9ROSI</name>
<evidence type="ECO:0000256" key="1">
    <source>
        <dbReference type="SAM" id="MobiDB-lite"/>
    </source>
</evidence>
<keyword evidence="2" id="KW-0812">Transmembrane</keyword>
<evidence type="ECO:0000313" key="4">
    <source>
        <dbReference type="Proteomes" id="UP001497516"/>
    </source>
</evidence>
<protein>
    <submittedName>
        <fullName evidence="3">Uncharacterized protein</fullName>
    </submittedName>
</protein>
<keyword evidence="2" id="KW-1133">Transmembrane helix</keyword>
<evidence type="ECO:0000313" key="3">
    <source>
        <dbReference type="EMBL" id="CAL1379262.1"/>
    </source>
</evidence>
<feature type="region of interest" description="Disordered" evidence="1">
    <location>
        <begin position="1"/>
        <end position="21"/>
    </location>
</feature>
<dbReference type="Proteomes" id="UP001497516">
    <property type="component" value="Chromosome 3"/>
</dbReference>
<organism evidence="3 4">
    <name type="scientific">Linum trigynum</name>
    <dbReference type="NCBI Taxonomy" id="586398"/>
    <lineage>
        <taxon>Eukaryota</taxon>
        <taxon>Viridiplantae</taxon>
        <taxon>Streptophyta</taxon>
        <taxon>Embryophyta</taxon>
        <taxon>Tracheophyta</taxon>
        <taxon>Spermatophyta</taxon>
        <taxon>Magnoliopsida</taxon>
        <taxon>eudicotyledons</taxon>
        <taxon>Gunneridae</taxon>
        <taxon>Pentapetalae</taxon>
        <taxon>rosids</taxon>
        <taxon>fabids</taxon>
        <taxon>Malpighiales</taxon>
        <taxon>Linaceae</taxon>
        <taxon>Linum</taxon>
    </lineage>
</organism>
<gene>
    <name evidence="3" type="ORF">LTRI10_LOCUS20792</name>
</gene>
<accession>A0AAV2E0F3</accession>
<keyword evidence="2" id="KW-0472">Membrane</keyword>
<keyword evidence="4" id="KW-1185">Reference proteome</keyword>
<reference evidence="3 4" key="1">
    <citation type="submission" date="2024-04" db="EMBL/GenBank/DDBJ databases">
        <authorList>
            <person name="Fracassetti M."/>
        </authorList>
    </citation>
    <scope>NUCLEOTIDE SEQUENCE [LARGE SCALE GENOMIC DNA]</scope>
</reference>
<feature type="transmembrane region" description="Helical" evidence="2">
    <location>
        <begin position="30"/>
        <end position="49"/>
    </location>
</feature>
<evidence type="ECO:0000256" key="2">
    <source>
        <dbReference type="SAM" id="Phobius"/>
    </source>
</evidence>
<proteinExistence type="predicted"/>
<dbReference type="AlphaFoldDB" id="A0AAV2E0F3"/>